<reference evidence="2 3" key="1">
    <citation type="submission" date="2018-08" db="EMBL/GenBank/DDBJ databases">
        <title>Chitinophaga sp. K20C18050901, a novel bacterium isolated from forest soil.</title>
        <authorList>
            <person name="Wang C."/>
        </authorList>
    </citation>
    <scope>NUCLEOTIDE SEQUENCE [LARGE SCALE GENOMIC DNA]</scope>
    <source>
        <strain evidence="2 3">K20C18050901</strain>
    </source>
</reference>
<dbReference type="Proteomes" id="UP000261174">
    <property type="component" value="Unassembled WGS sequence"/>
</dbReference>
<dbReference type="OrthoDB" id="9760067at2"/>
<evidence type="ECO:0000313" key="2">
    <source>
        <dbReference type="EMBL" id="RFM29261.1"/>
    </source>
</evidence>
<evidence type="ECO:0000259" key="1">
    <source>
        <dbReference type="Pfam" id="PF03050"/>
    </source>
</evidence>
<dbReference type="Pfam" id="PF03050">
    <property type="entry name" value="DDE_Tnp_IS66"/>
    <property type="match status" value="1"/>
</dbReference>
<feature type="domain" description="Transposase IS66 central" evidence="1">
    <location>
        <begin position="1"/>
        <end position="47"/>
    </location>
</feature>
<dbReference type="AlphaFoldDB" id="A0A3E1NMW4"/>
<dbReference type="InterPro" id="IPR004291">
    <property type="entry name" value="Transposase_IS66_central"/>
</dbReference>
<gene>
    <name evidence="2" type="ORF">DXN04_33625</name>
</gene>
<evidence type="ECO:0000313" key="3">
    <source>
        <dbReference type="Proteomes" id="UP000261174"/>
    </source>
</evidence>
<comment type="caution">
    <text evidence="2">The sequence shown here is derived from an EMBL/GenBank/DDBJ whole genome shotgun (WGS) entry which is preliminary data.</text>
</comment>
<sequence>MAKALAYSIKRWEKLSLNASTRHLQLDNNAVERCMRSVAVGKKTIYSAAVMTQLPGLGYYTLYWQPVN</sequence>
<keyword evidence="3" id="KW-1185">Reference proteome</keyword>
<name>A0A3E1NMW4_9BACT</name>
<accession>A0A3E1NMW4</accession>
<dbReference type="EMBL" id="QTJV01000028">
    <property type="protein sequence ID" value="RFM29261.1"/>
    <property type="molecule type" value="Genomic_DNA"/>
</dbReference>
<proteinExistence type="predicted"/>
<protein>
    <recommendedName>
        <fullName evidence="1">Transposase IS66 central domain-containing protein</fullName>
    </recommendedName>
</protein>
<organism evidence="2 3">
    <name type="scientific">Chitinophaga silvisoli</name>
    <dbReference type="NCBI Taxonomy" id="2291814"/>
    <lineage>
        <taxon>Bacteria</taxon>
        <taxon>Pseudomonadati</taxon>
        <taxon>Bacteroidota</taxon>
        <taxon>Chitinophagia</taxon>
        <taxon>Chitinophagales</taxon>
        <taxon>Chitinophagaceae</taxon>
        <taxon>Chitinophaga</taxon>
    </lineage>
</organism>